<protein>
    <submittedName>
        <fullName evidence="2">Uncharacterized protein</fullName>
    </submittedName>
</protein>
<feature type="region of interest" description="Disordered" evidence="1">
    <location>
        <begin position="129"/>
        <end position="202"/>
    </location>
</feature>
<keyword evidence="3" id="KW-1185">Reference proteome</keyword>
<gene>
    <name evidence="2" type="ORF">BSAL_37875</name>
</gene>
<sequence>MIVPVGRRAMGSPPRLGATIPPTSPPRRIDRMEEFVVSSPPPQQPQQLVVSPIRIPTPHDVHVAATAVGSVIEENPHNPGPEPLAVVHNSSSKQILQQEMNSTSAESAVVLVGWSEADASAMIDDVNNSIRVDGDDTGFVVPPQQRQQPQQDPHMPQREEPSRQDQQHHPQHRRASTSPHPVFVVPSRDSSVDSRRSASALRNTQHLMDVDASQQQLRWEEIRLPEGRNPHRASSPMFVPPAVHQQREHCISNRYHLYW</sequence>
<dbReference type="VEuPathDB" id="TriTrypDB:BSAL_37875"/>
<feature type="compositionally biased region" description="Basic and acidic residues" evidence="1">
    <location>
        <begin position="155"/>
        <end position="168"/>
    </location>
</feature>
<proteinExistence type="predicted"/>
<name>A0A0S4JVC8_BODSA</name>
<evidence type="ECO:0000256" key="1">
    <source>
        <dbReference type="SAM" id="MobiDB-lite"/>
    </source>
</evidence>
<accession>A0A0S4JVC8</accession>
<organism evidence="2 3">
    <name type="scientific">Bodo saltans</name>
    <name type="common">Flagellated protozoan</name>
    <dbReference type="NCBI Taxonomy" id="75058"/>
    <lineage>
        <taxon>Eukaryota</taxon>
        <taxon>Discoba</taxon>
        <taxon>Euglenozoa</taxon>
        <taxon>Kinetoplastea</taxon>
        <taxon>Metakinetoplastina</taxon>
        <taxon>Eubodonida</taxon>
        <taxon>Bodonidae</taxon>
        <taxon>Bodo</taxon>
    </lineage>
</organism>
<evidence type="ECO:0000313" key="2">
    <source>
        <dbReference type="EMBL" id="CUG92529.1"/>
    </source>
</evidence>
<dbReference type="Proteomes" id="UP000051952">
    <property type="component" value="Unassembled WGS sequence"/>
</dbReference>
<dbReference type="EMBL" id="CYKH01002052">
    <property type="protein sequence ID" value="CUG92529.1"/>
    <property type="molecule type" value="Genomic_DNA"/>
</dbReference>
<reference evidence="3" key="1">
    <citation type="submission" date="2015-09" db="EMBL/GenBank/DDBJ databases">
        <authorList>
            <consortium name="Pathogen Informatics"/>
        </authorList>
    </citation>
    <scope>NUCLEOTIDE SEQUENCE [LARGE SCALE GENOMIC DNA]</scope>
    <source>
        <strain evidence="3">Lake Konstanz</strain>
    </source>
</reference>
<evidence type="ECO:0000313" key="3">
    <source>
        <dbReference type="Proteomes" id="UP000051952"/>
    </source>
</evidence>
<feature type="compositionally biased region" description="Low complexity" evidence="1">
    <location>
        <begin position="142"/>
        <end position="154"/>
    </location>
</feature>
<dbReference type="AlphaFoldDB" id="A0A0S4JVC8"/>
<feature type="region of interest" description="Disordered" evidence="1">
    <location>
        <begin position="1"/>
        <end position="27"/>
    </location>
</feature>